<sequence length="82" mass="9126">MSPSRAEVFHDKTGKLKTAGGLIHSDLMMKDGRIVSKARSKASKKALKSNPNFKVFVQAAKNADGFELSPKKRTKKYKEMTK</sequence>
<dbReference type="GO" id="GO:0003677">
    <property type="term" value="F:DNA binding"/>
    <property type="evidence" value="ECO:0007669"/>
    <property type="project" value="InterPro"/>
</dbReference>
<dbReference type="GO" id="GO:0051276">
    <property type="term" value="P:chromosome organization"/>
    <property type="evidence" value="ECO:0007669"/>
    <property type="project" value="InterPro"/>
</dbReference>
<name>A0AB38ZM36_9VIRU</name>
<reference evidence="1" key="1">
    <citation type="submission" date="2024-01" db="EMBL/GenBank/DDBJ databases">
        <title>Genomic and biogeographic characterisation of Mantoniella tinhauana virus 1, the first discovered Mantoniella-infecting prasinovirus.</title>
        <authorList>
            <person name="Rey Redondo E."/>
            <person name="Yung C.C.M."/>
        </authorList>
    </citation>
    <scope>NUCLEOTIDE SEQUENCE</scope>
    <source>
        <strain evidence="1">Lau Fau Shan</strain>
    </source>
</reference>
<proteinExistence type="predicted"/>
<accession>A0AB38ZM36</accession>
<dbReference type="InterPro" id="IPR043928">
    <property type="entry name" value="DNVP"/>
</dbReference>
<protein>
    <submittedName>
        <fullName evidence="1">Uncharacterized protein</fullName>
    </submittedName>
</protein>
<evidence type="ECO:0000313" key="1">
    <source>
        <dbReference type="EMBL" id="XAO13455.1"/>
    </source>
</evidence>
<organism evidence="1">
    <name type="scientific">Mantoniella tinhauana virus 1</name>
    <dbReference type="NCBI Taxonomy" id="3111543"/>
    <lineage>
        <taxon>Viruses</taxon>
    </lineage>
</organism>
<dbReference type="Pfam" id="PF19060">
    <property type="entry name" value="DVNP"/>
    <property type="match status" value="1"/>
</dbReference>
<dbReference type="EMBL" id="PP130629">
    <property type="protein sequence ID" value="XAO13455.1"/>
    <property type="molecule type" value="Genomic_DNA"/>
</dbReference>